<dbReference type="Pfam" id="PF10184">
    <property type="entry name" value="DUF2358"/>
    <property type="match status" value="1"/>
</dbReference>
<sequence>MFQRSQVVTGRLGPRCSWGRTWGSGGPRWGQGESPRCCSRVRLQALEPCWDKVPQGLAPSHFVGSKFYLLPVKRHQEAAALPLLPLPVGSDVTSSFSAGQKPSLYLLLQGLEHRTLPAPPGFSLLEGMGGTITTADGQQEDDIAVQDSEGFDGASLDSLRSLFRSQPCRTPYQTPEAVLGLMDPFQAAASAPSSSGSPSPAGSPGSHEPTMEEHLATMHEKLQHELPNFFLKIPNYGIYSRDVELISEILNLKTRGLVMYQLAMHLYRFVAWNYFAHVRMEVLKVTQHPENWSIQARWRVTGLPFHVLLLRFYKLDKNELYRTYDAHSTFFLDSQGLIHRHRIDKMHESPAAATVMSTMCCKELL</sequence>
<name>A0A8D0H766_SPHPU</name>
<gene>
    <name evidence="2" type="primary">C6orf136</name>
</gene>
<accession>A0A8D0H766</accession>
<evidence type="ECO:0000313" key="3">
    <source>
        <dbReference type="Proteomes" id="UP000694392"/>
    </source>
</evidence>
<keyword evidence="3" id="KW-1185">Reference proteome</keyword>
<feature type="compositionally biased region" description="Low complexity" evidence="1">
    <location>
        <begin position="188"/>
        <end position="206"/>
    </location>
</feature>
<dbReference type="Ensembl" id="ENSSPUT00000020965.1">
    <property type="protein sequence ID" value="ENSSPUP00000019681.1"/>
    <property type="gene ID" value="ENSSPUG00000015164.1"/>
</dbReference>
<dbReference type="InterPro" id="IPR018790">
    <property type="entry name" value="DUF2358"/>
</dbReference>
<reference evidence="2" key="2">
    <citation type="submission" date="2025-09" db="UniProtKB">
        <authorList>
            <consortium name="Ensembl"/>
        </authorList>
    </citation>
    <scope>IDENTIFICATION</scope>
</reference>
<dbReference type="AlphaFoldDB" id="A0A8D0H766"/>
<feature type="region of interest" description="Disordered" evidence="1">
    <location>
        <begin position="188"/>
        <end position="210"/>
    </location>
</feature>
<dbReference type="PANTHER" id="PTHR31094">
    <property type="entry name" value="RIKEN CDNA 2310061I04 GENE"/>
    <property type="match status" value="1"/>
</dbReference>
<dbReference type="Proteomes" id="UP000694392">
    <property type="component" value="Unplaced"/>
</dbReference>
<evidence type="ECO:0000313" key="2">
    <source>
        <dbReference type="Ensembl" id="ENSSPUP00000019681.1"/>
    </source>
</evidence>
<dbReference type="GeneTree" id="ENSGT00390000008658"/>
<reference evidence="2" key="1">
    <citation type="submission" date="2025-08" db="UniProtKB">
        <authorList>
            <consortium name="Ensembl"/>
        </authorList>
    </citation>
    <scope>IDENTIFICATION</scope>
</reference>
<protein>
    <submittedName>
        <fullName evidence="2">Chromosome 6 open reading frame 136</fullName>
    </submittedName>
</protein>
<proteinExistence type="predicted"/>
<dbReference type="PANTHER" id="PTHR31094:SF2">
    <property type="entry name" value="RIKEN CDNA 2310061I04 GENE"/>
    <property type="match status" value="1"/>
</dbReference>
<evidence type="ECO:0000256" key="1">
    <source>
        <dbReference type="SAM" id="MobiDB-lite"/>
    </source>
</evidence>
<organism evidence="2 3">
    <name type="scientific">Sphenodon punctatus</name>
    <name type="common">Tuatara</name>
    <name type="synonym">Hatteria punctata</name>
    <dbReference type="NCBI Taxonomy" id="8508"/>
    <lineage>
        <taxon>Eukaryota</taxon>
        <taxon>Metazoa</taxon>
        <taxon>Chordata</taxon>
        <taxon>Craniata</taxon>
        <taxon>Vertebrata</taxon>
        <taxon>Euteleostomi</taxon>
        <taxon>Lepidosauria</taxon>
        <taxon>Sphenodontia</taxon>
        <taxon>Sphenodontidae</taxon>
        <taxon>Sphenodon</taxon>
    </lineage>
</organism>